<feature type="transmembrane region" description="Helical" evidence="6">
    <location>
        <begin position="115"/>
        <end position="140"/>
    </location>
</feature>
<name>A0A7X8TNG0_9VIBR</name>
<proteinExistence type="predicted"/>
<dbReference type="Pfam" id="PF01292">
    <property type="entry name" value="Ni_hydr_CYTB"/>
    <property type="match status" value="1"/>
</dbReference>
<feature type="transmembrane region" description="Helical" evidence="6">
    <location>
        <begin position="12"/>
        <end position="33"/>
    </location>
</feature>
<dbReference type="Proteomes" id="UP000535589">
    <property type="component" value="Unassembled WGS sequence"/>
</dbReference>
<keyword evidence="3 6" id="KW-0812">Transmembrane</keyword>
<accession>A0A7X8TNG0</accession>
<keyword evidence="2" id="KW-1003">Cell membrane</keyword>
<protein>
    <recommendedName>
        <fullName evidence="7">Cytochrome b561 bacterial/Ni-hydrogenase domain-containing protein</fullName>
    </recommendedName>
</protein>
<evidence type="ECO:0000256" key="2">
    <source>
        <dbReference type="ARBA" id="ARBA00022475"/>
    </source>
</evidence>
<keyword evidence="5 6" id="KW-0472">Membrane</keyword>
<evidence type="ECO:0000313" key="8">
    <source>
        <dbReference type="EMBL" id="NLS12012.1"/>
    </source>
</evidence>
<evidence type="ECO:0000256" key="5">
    <source>
        <dbReference type="ARBA" id="ARBA00023136"/>
    </source>
</evidence>
<dbReference type="InterPro" id="IPR011577">
    <property type="entry name" value="Cyt_b561_bac/Ni-Hgenase"/>
</dbReference>
<dbReference type="SUPFAM" id="SSF81342">
    <property type="entry name" value="Transmembrane di-heme cytochromes"/>
    <property type="match status" value="1"/>
</dbReference>
<keyword evidence="4 6" id="KW-1133">Transmembrane helix</keyword>
<feature type="domain" description="Cytochrome b561 bacterial/Ni-hydrogenase" evidence="7">
    <location>
        <begin position="17"/>
        <end position="178"/>
    </location>
</feature>
<evidence type="ECO:0000256" key="4">
    <source>
        <dbReference type="ARBA" id="ARBA00022989"/>
    </source>
</evidence>
<evidence type="ECO:0000256" key="6">
    <source>
        <dbReference type="SAM" id="Phobius"/>
    </source>
</evidence>
<dbReference type="GO" id="GO:0022904">
    <property type="term" value="P:respiratory electron transport chain"/>
    <property type="evidence" value="ECO:0007669"/>
    <property type="project" value="InterPro"/>
</dbReference>
<dbReference type="InterPro" id="IPR016174">
    <property type="entry name" value="Di-haem_cyt_TM"/>
</dbReference>
<sequence>MLSRLRNAVNALFISLPIVEKTLHFLIALWVILQLLSSAGMHIHSDTAEMDWRWIDRLHMYSGLSLLPIAVLFFVVVLRRRGAADLYPWRFSHWRQIKSDLVQLRRRQLPPPKPSGLAATVEGLGLFALLLAVFSGTSWYLAQAFGLSFSSTLLSLHKSLVGLIELYFYGHTGFALLHLMQFWRANELSK</sequence>
<organism evidence="8 9">
    <name type="scientific">Vibrio agarilyticus</name>
    <dbReference type="NCBI Taxonomy" id="2726741"/>
    <lineage>
        <taxon>Bacteria</taxon>
        <taxon>Pseudomonadati</taxon>
        <taxon>Pseudomonadota</taxon>
        <taxon>Gammaproteobacteria</taxon>
        <taxon>Vibrionales</taxon>
        <taxon>Vibrionaceae</taxon>
        <taxon>Vibrio</taxon>
    </lineage>
</organism>
<dbReference type="RefSeq" id="WP_168835128.1">
    <property type="nucleotide sequence ID" value="NZ_JABAIK010000003.1"/>
</dbReference>
<evidence type="ECO:0000256" key="1">
    <source>
        <dbReference type="ARBA" id="ARBA00004651"/>
    </source>
</evidence>
<evidence type="ECO:0000259" key="7">
    <source>
        <dbReference type="Pfam" id="PF01292"/>
    </source>
</evidence>
<dbReference type="GO" id="GO:0009055">
    <property type="term" value="F:electron transfer activity"/>
    <property type="evidence" value="ECO:0007669"/>
    <property type="project" value="InterPro"/>
</dbReference>
<dbReference type="GO" id="GO:0005886">
    <property type="term" value="C:plasma membrane"/>
    <property type="evidence" value="ECO:0007669"/>
    <property type="project" value="UniProtKB-SubCell"/>
</dbReference>
<dbReference type="AlphaFoldDB" id="A0A7X8TNG0"/>
<comment type="caution">
    <text evidence="8">The sequence shown here is derived from an EMBL/GenBank/DDBJ whole genome shotgun (WGS) entry which is preliminary data.</text>
</comment>
<evidence type="ECO:0000313" key="9">
    <source>
        <dbReference type="Proteomes" id="UP000535589"/>
    </source>
</evidence>
<dbReference type="EMBL" id="JABAIK010000003">
    <property type="protein sequence ID" value="NLS12012.1"/>
    <property type="molecule type" value="Genomic_DNA"/>
</dbReference>
<feature type="transmembrane region" description="Helical" evidence="6">
    <location>
        <begin position="160"/>
        <end position="180"/>
    </location>
</feature>
<feature type="transmembrane region" description="Helical" evidence="6">
    <location>
        <begin position="58"/>
        <end position="78"/>
    </location>
</feature>
<keyword evidence="9" id="KW-1185">Reference proteome</keyword>
<evidence type="ECO:0000256" key="3">
    <source>
        <dbReference type="ARBA" id="ARBA00022692"/>
    </source>
</evidence>
<reference evidence="8 9" key="1">
    <citation type="submission" date="2020-04" db="EMBL/GenBank/DDBJ databases">
        <title>Vibrio sp. SM6, a novel species isolated from seawater.</title>
        <authorList>
            <person name="Wang X."/>
        </authorList>
    </citation>
    <scope>NUCLEOTIDE SEQUENCE [LARGE SCALE GENOMIC DNA]</scope>
    <source>
        <strain evidence="8 9">SM6</strain>
    </source>
</reference>
<comment type="subcellular location">
    <subcellularLocation>
        <location evidence="1">Cell membrane</location>
        <topology evidence="1">Multi-pass membrane protein</topology>
    </subcellularLocation>
</comment>
<gene>
    <name evidence="8" type="ORF">HGP28_03785</name>
</gene>